<dbReference type="InterPro" id="IPR023214">
    <property type="entry name" value="HAD_sf"/>
</dbReference>
<dbReference type="OrthoDB" id="10014216at2759"/>
<dbReference type="Pfam" id="PF12710">
    <property type="entry name" value="HAD"/>
    <property type="match status" value="1"/>
</dbReference>
<dbReference type="GO" id="GO:0016791">
    <property type="term" value="F:phosphatase activity"/>
    <property type="evidence" value="ECO:0007669"/>
    <property type="project" value="InterPro"/>
</dbReference>
<name>A0A9P8AL32_9ASCO</name>
<organism evidence="2 3">
    <name type="scientific">Scheffersomyces spartinae</name>
    <dbReference type="NCBI Taxonomy" id="45513"/>
    <lineage>
        <taxon>Eukaryota</taxon>
        <taxon>Fungi</taxon>
        <taxon>Dikarya</taxon>
        <taxon>Ascomycota</taxon>
        <taxon>Saccharomycotina</taxon>
        <taxon>Pichiomycetes</taxon>
        <taxon>Debaryomycetaceae</taxon>
        <taxon>Scheffersomyces</taxon>
    </lineage>
</organism>
<dbReference type="Gene3D" id="3.90.1470.20">
    <property type="match status" value="1"/>
</dbReference>
<dbReference type="Proteomes" id="UP000790833">
    <property type="component" value="Unassembled WGS sequence"/>
</dbReference>
<dbReference type="Gene3D" id="3.40.50.1000">
    <property type="entry name" value="HAD superfamily/HAD-like"/>
    <property type="match status" value="1"/>
</dbReference>
<dbReference type="GeneID" id="66115434"/>
<dbReference type="PANTHER" id="PTHR28181:SF2">
    <property type="entry name" value="PHOSPHORIC MONOESTER HYDROLASE"/>
    <property type="match status" value="1"/>
</dbReference>
<dbReference type="NCBIfam" id="TIGR01488">
    <property type="entry name" value="HAD-SF-IB"/>
    <property type="match status" value="1"/>
</dbReference>
<gene>
    <name evidence="2" type="ORF">KQ657_002060</name>
</gene>
<keyword evidence="1" id="KW-0378">Hydrolase</keyword>
<protein>
    <recommendedName>
        <fullName evidence="4">Phosphatase</fullName>
    </recommendedName>
</protein>
<dbReference type="AlphaFoldDB" id="A0A9P8AL32"/>
<dbReference type="InterPro" id="IPR036412">
    <property type="entry name" value="HAD-like_sf"/>
</dbReference>
<dbReference type="PANTHER" id="PTHR28181">
    <property type="entry name" value="UPF0655 PROTEIN YCR015C"/>
    <property type="match status" value="1"/>
</dbReference>
<dbReference type="EMBL" id="JAHMUF010000002">
    <property type="protein sequence ID" value="KAG7195679.1"/>
    <property type="molecule type" value="Genomic_DNA"/>
</dbReference>
<evidence type="ECO:0000313" key="3">
    <source>
        <dbReference type="Proteomes" id="UP000790833"/>
    </source>
</evidence>
<proteinExistence type="predicted"/>
<evidence type="ECO:0008006" key="4">
    <source>
        <dbReference type="Google" id="ProtNLM"/>
    </source>
</evidence>
<sequence length="239" mass="26608">MSTPSPAIVFTDWDGTVTLQDSNDYLTDNLGMGLTNRLKINDDILDGTVTFRDGFREMLESVPTKFNECIDILLKDIRLDPGFKTFYDYCATKDIPVVVVSSGMRPIIHALLCKLVGEEAATKIEIISNDVEVDPATGKWNILFKHPESGFGHDKAQSIKQYLQENGSPSVPLFYCGDGVSDLSAAKETNLLFAKHGRDLIKYCIRESIPYTEFKDFGDIHSKLDNILQGASVEEFLGK</sequence>
<dbReference type="NCBIfam" id="TIGR01489">
    <property type="entry name" value="DKMTPPase-SF"/>
    <property type="match status" value="1"/>
</dbReference>
<comment type="caution">
    <text evidence="2">The sequence shown here is derived from an EMBL/GenBank/DDBJ whole genome shotgun (WGS) entry which is preliminary data.</text>
</comment>
<dbReference type="SUPFAM" id="SSF56784">
    <property type="entry name" value="HAD-like"/>
    <property type="match status" value="1"/>
</dbReference>
<evidence type="ECO:0000256" key="1">
    <source>
        <dbReference type="ARBA" id="ARBA00022801"/>
    </source>
</evidence>
<dbReference type="InterPro" id="IPR006384">
    <property type="entry name" value="HAD_hydro_PyrdxlP_Pase-like"/>
</dbReference>
<evidence type="ECO:0000313" key="2">
    <source>
        <dbReference type="EMBL" id="KAG7195679.1"/>
    </source>
</evidence>
<accession>A0A9P8AL32</accession>
<keyword evidence="3" id="KW-1185">Reference proteome</keyword>
<dbReference type="RefSeq" id="XP_043051224.1">
    <property type="nucleotide sequence ID" value="XM_043192836.1"/>
</dbReference>
<reference evidence="2" key="1">
    <citation type="submission" date="2021-03" db="EMBL/GenBank/DDBJ databases">
        <authorList>
            <person name="Palmer J.M."/>
        </authorList>
    </citation>
    <scope>NUCLEOTIDE SEQUENCE</scope>
    <source>
        <strain evidence="2">ARV_011</strain>
    </source>
</reference>
<dbReference type="InterPro" id="IPR050849">
    <property type="entry name" value="HAD-like_hydrolase_phosphatase"/>
</dbReference>